<gene>
    <name evidence="5" type="ORF">ABIA52_003567</name>
</gene>
<comment type="caution">
    <text evidence="5">The sequence shown here is derived from an EMBL/GenBank/DDBJ whole genome shotgun (WGS) entry which is preliminary data.</text>
</comment>
<feature type="domain" description="HTH marR-type" evidence="4">
    <location>
        <begin position="1"/>
        <end position="131"/>
    </location>
</feature>
<keyword evidence="1" id="KW-0805">Transcription regulation</keyword>
<evidence type="ECO:0000313" key="5">
    <source>
        <dbReference type="EMBL" id="MFK4640678.1"/>
    </source>
</evidence>
<keyword evidence="6" id="KW-1185">Reference proteome</keyword>
<dbReference type="InterPro" id="IPR023187">
    <property type="entry name" value="Tscrpt_reg_MarR-type_CS"/>
</dbReference>
<dbReference type="Pfam" id="PF12802">
    <property type="entry name" value="MarR_2"/>
    <property type="match status" value="1"/>
</dbReference>
<dbReference type="RefSeq" id="WP_189019393.1">
    <property type="nucleotide sequence ID" value="NZ_BMPM01000006.1"/>
</dbReference>
<dbReference type="EMBL" id="JBIYEW010000003">
    <property type="protein sequence ID" value="MFK4640678.1"/>
    <property type="molecule type" value="Genomic_DNA"/>
</dbReference>
<dbReference type="PROSITE" id="PS01117">
    <property type="entry name" value="HTH_MARR_1"/>
    <property type="match status" value="1"/>
</dbReference>
<dbReference type="InterPro" id="IPR036388">
    <property type="entry name" value="WH-like_DNA-bd_sf"/>
</dbReference>
<dbReference type="InterPro" id="IPR036390">
    <property type="entry name" value="WH_DNA-bd_sf"/>
</dbReference>
<dbReference type="Proteomes" id="UP001620520">
    <property type="component" value="Unassembled WGS sequence"/>
</dbReference>
<evidence type="ECO:0000259" key="4">
    <source>
        <dbReference type="PROSITE" id="PS50995"/>
    </source>
</evidence>
<keyword evidence="2 5" id="KW-0238">DNA-binding</keyword>
<dbReference type="GO" id="GO:0003677">
    <property type="term" value="F:DNA binding"/>
    <property type="evidence" value="ECO:0007669"/>
    <property type="project" value="UniProtKB-KW"/>
</dbReference>
<dbReference type="PRINTS" id="PR00598">
    <property type="entry name" value="HTHMARR"/>
</dbReference>
<dbReference type="PANTHER" id="PTHR33164">
    <property type="entry name" value="TRANSCRIPTIONAL REGULATOR, MARR FAMILY"/>
    <property type="match status" value="1"/>
</dbReference>
<dbReference type="InterPro" id="IPR039422">
    <property type="entry name" value="MarR/SlyA-like"/>
</dbReference>
<accession>A0ABW8NAR0</accession>
<evidence type="ECO:0000256" key="3">
    <source>
        <dbReference type="ARBA" id="ARBA00023163"/>
    </source>
</evidence>
<evidence type="ECO:0000256" key="2">
    <source>
        <dbReference type="ARBA" id="ARBA00023125"/>
    </source>
</evidence>
<dbReference type="Gene3D" id="1.10.10.10">
    <property type="entry name" value="Winged helix-like DNA-binding domain superfamily/Winged helix DNA-binding domain"/>
    <property type="match status" value="1"/>
</dbReference>
<proteinExistence type="predicted"/>
<dbReference type="SMART" id="SM00347">
    <property type="entry name" value="HTH_MARR"/>
    <property type="match status" value="1"/>
</dbReference>
<reference evidence="5 6" key="1">
    <citation type="submission" date="2024-10" db="EMBL/GenBank/DDBJ databases">
        <title>Novel secondary metabolite-producing bacteria for plant disease control.</title>
        <authorList>
            <person name="Chevrette M."/>
        </authorList>
    </citation>
    <scope>NUCLEOTIDE SEQUENCE [LARGE SCALE GENOMIC DNA]</scope>
    <source>
        <strain evidence="5 6">J30 TE3557</strain>
    </source>
</reference>
<dbReference type="InterPro" id="IPR000835">
    <property type="entry name" value="HTH_MarR-typ"/>
</dbReference>
<evidence type="ECO:0000313" key="6">
    <source>
        <dbReference type="Proteomes" id="UP001620520"/>
    </source>
</evidence>
<dbReference type="SUPFAM" id="SSF46785">
    <property type="entry name" value="Winged helix' DNA-binding domain"/>
    <property type="match status" value="1"/>
</dbReference>
<sequence length="131" mass="14759">MATTRDRQLEDRELVEQWRDIQSSYFRTAGAIDRALEAKFDIGLNEFEILDLVAESEESSCRMKSLGERTPMTQSAVSKVVDRLEKAGLVSRQTCEEDRRSLFLELTEAGRALHSTAAVEHRALLKANLGS</sequence>
<protein>
    <submittedName>
        <fullName evidence="5">DNA-binding MarR family transcriptional regulator</fullName>
    </submittedName>
</protein>
<dbReference type="PANTHER" id="PTHR33164:SF99">
    <property type="entry name" value="MARR FAMILY REGULATORY PROTEIN"/>
    <property type="match status" value="1"/>
</dbReference>
<dbReference type="PROSITE" id="PS50995">
    <property type="entry name" value="HTH_MARR_2"/>
    <property type="match status" value="1"/>
</dbReference>
<evidence type="ECO:0000256" key="1">
    <source>
        <dbReference type="ARBA" id="ARBA00023015"/>
    </source>
</evidence>
<organism evidence="5 6">
    <name type="scientific">Paenarthrobacter histidinolovorans</name>
    <dbReference type="NCBI Taxonomy" id="43664"/>
    <lineage>
        <taxon>Bacteria</taxon>
        <taxon>Bacillati</taxon>
        <taxon>Actinomycetota</taxon>
        <taxon>Actinomycetes</taxon>
        <taxon>Micrococcales</taxon>
        <taxon>Micrococcaceae</taxon>
        <taxon>Paenarthrobacter</taxon>
    </lineage>
</organism>
<name>A0ABW8NAR0_9MICC</name>
<keyword evidence="3" id="KW-0804">Transcription</keyword>